<keyword evidence="1" id="KW-0732">Signal</keyword>
<organism evidence="3 4">
    <name type="scientific">Solitalea canadensis (strain ATCC 29591 / DSM 3403 / JCM 21819 / LMG 8368 / NBRC 15130 / NCIMB 12057 / USAM 9D)</name>
    <name type="common">Flexibacter canadensis</name>
    <dbReference type="NCBI Taxonomy" id="929556"/>
    <lineage>
        <taxon>Bacteria</taxon>
        <taxon>Pseudomonadati</taxon>
        <taxon>Bacteroidota</taxon>
        <taxon>Sphingobacteriia</taxon>
        <taxon>Sphingobacteriales</taxon>
        <taxon>Sphingobacteriaceae</taxon>
        <taxon>Solitalea</taxon>
    </lineage>
</organism>
<dbReference type="SUPFAM" id="SSF53474">
    <property type="entry name" value="alpha/beta-Hydrolases"/>
    <property type="match status" value="1"/>
</dbReference>
<proteinExistence type="predicted"/>
<name>H8KPC0_SOLCM</name>
<dbReference type="InterPro" id="IPR003140">
    <property type="entry name" value="PLipase/COase/thioEstase"/>
</dbReference>
<dbReference type="OrthoDB" id="9764953at2"/>
<protein>
    <submittedName>
        <fullName evidence="3">Putative peptidase</fullName>
    </submittedName>
</protein>
<dbReference type="Proteomes" id="UP000007590">
    <property type="component" value="Chromosome"/>
</dbReference>
<dbReference type="EMBL" id="CP003349">
    <property type="protein sequence ID" value="AFD05818.1"/>
    <property type="molecule type" value="Genomic_DNA"/>
</dbReference>
<evidence type="ECO:0000259" key="2">
    <source>
        <dbReference type="Pfam" id="PF02230"/>
    </source>
</evidence>
<dbReference type="PANTHER" id="PTHR43037:SF1">
    <property type="entry name" value="BLL1128 PROTEIN"/>
    <property type="match status" value="1"/>
</dbReference>
<keyword evidence="4" id="KW-1185">Reference proteome</keyword>
<dbReference type="KEGG" id="scn:Solca_0693"/>
<dbReference type="AlphaFoldDB" id="H8KPC0"/>
<dbReference type="RefSeq" id="WP_014679046.1">
    <property type="nucleotide sequence ID" value="NC_017770.1"/>
</dbReference>
<feature type="domain" description="Phospholipase/carboxylesterase/thioesterase" evidence="2">
    <location>
        <begin position="54"/>
        <end position="249"/>
    </location>
</feature>
<dbReference type="GO" id="GO:0016787">
    <property type="term" value="F:hydrolase activity"/>
    <property type="evidence" value="ECO:0007669"/>
    <property type="project" value="InterPro"/>
</dbReference>
<evidence type="ECO:0000313" key="3">
    <source>
        <dbReference type="EMBL" id="AFD05818.1"/>
    </source>
</evidence>
<accession>H8KPC0</accession>
<reference evidence="3" key="1">
    <citation type="submission" date="2012-02" db="EMBL/GenBank/DDBJ databases">
        <title>The complete genome of Solitalea canadensis DSM 3403.</title>
        <authorList>
            <consortium name="US DOE Joint Genome Institute (JGI-PGF)"/>
            <person name="Lucas S."/>
            <person name="Copeland A."/>
            <person name="Lapidus A."/>
            <person name="Glavina del Rio T."/>
            <person name="Dalin E."/>
            <person name="Tice H."/>
            <person name="Bruce D."/>
            <person name="Goodwin L."/>
            <person name="Pitluck S."/>
            <person name="Peters L."/>
            <person name="Ovchinnikova G."/>
            <person name="Lu M."/>
            <person name="Kyrpides N."/>
            <person name="Mavromatis K."/>
            <person name="Ivanova N."/>
            <person name="Brettin T."/>
            <person name="Detter J.C."/>
            <person name="Han C."/>
            <person name="Larimer F."/>
            <person name="Land M."/>
            <person name="Hauser L."/>
            <person name="Markowitz V."/>
            <person name="Cheng J.-F."/>
            <person name="Hugenholtz P."/>
            <person name="Woyke T."/>
            <person name="Wu D."/>
            <person name="Spring S."/>
            <person name="Schroeder M."/>
            <person name="Kopitz M."/>
            <person name="Brambilla E."/>
            <person name="Klenk H.-P."/>
            <person name="Eisen J.A."/>
        </authorList>
    </citation>
    <scope>NUCLEOTIDE SEQUENCE</scope>
    <source>
        <strain evidence="3">DSM 3403</strain>
    </source>
</reference>
<dbReference type="Gene3D" id="3.40.50.1820">
    <property type="entry name" value="alpha/beta hydrolase"/>
    <property type="match status" value="1"/>
</dbReference>
<dbReference type="eggNOG" id="COG4099">
    <property type="taxonomic scope" value="Bacteria"/>
</dbReference>
<sequence>MNRKLLYLLLFVFSTFITKKSIAQDMSLFEKQTFVNKGDTLLYRILLPDNFDSSKKYPLVLFLHGAGERGSDNEQQLTHGAKLFLKDSVRKQFPAIVIFPQCPANNYWSNVKISSVANNRTFNFQVDGDPTLPLALTQKMLKDYIKKGNVNSKKVYIMGLSMGGMGTFEMLWRNPKLFAAAVPICGGARPETVTKYAKKTAVWIFHGAKDSVVPVEFSRTMYKALQDAGCKVKYTEYPEVNHNSWDNAFAEPSLLSWLFSLSK</sequence>
<dbReference type="InterPro" id="IPR050955">
    <property type="entry name" value="Plant_Biomass_Hydrol_Est"/>
</dbReference>
<dbReference type="Pfam" id="PF02230">
    <property type="entry name" value="Abhydrolase_2"/>
    <property type="match status" value="1"/>
</dbReference>
<dbReference type="InterPro" id="IPR029058">
    <property type="entry name" value="AB_hydrolase_fold"/>
</dbReference>
<evidence type="ECO:0000313" key="4">
    <source>
        <dbReference type="Proteomes" id="UP000007590"/>
    </source>
</evidence>
<gene>
    <name evidence="3" type="ordered locus">Solca_0693</name>
</gene>
<dbReference type="PANTHER" id="PTHR43037">
    <property type="entry name" value="UNNAMED PRODUCT-RELATED"/>
    <property type="match status" value="1"/>
</dbReference>
<evidence type="ECO:0000256" key="1">
    <source>
        <dbReference type="ARBA" id="ARBA00022729"/>
    </source>
</evidence>
<dbReference type="STRING" id="929556.Solca_0693"/>
<dbReference type="HOGENOM" id="CLU_064094_0_0_10"/>